<dbReference type="Gene3D" id="3.30.40.10">
    <property type="entry name" value="Zinc/RING finger domain, C3HC4 (zinc finger)"/>
    <property type="match status" value="1"/>
</dbReference>
<dbReference type="VEuPathDB" id="FungiDB:A1O9_07162"/>
<dbReference type="GeneID" id="25282076"/>
<feature type="region of interest" description="Disordered" evidence="5">
    <location>
        <begin position="432"/>
        <end position="455"/>
    </location>
</feature>
<reference evidence="7 8" key="1">
    <citation type="submission" date="2013-03" db="EMBL/GenBank/DDBJ databases">
        <title>The Genome Sequence of Exophiala aquamarina CBS 119918.</title>
        <authorList>
            <consortium name="The Broad Institute Genomics Platform"/>
            <person name="Cuomo C."/>
            <person name="de Hoog S."/>
            <person name="Gorbushina A."/>
            <person name="Walker B."/>
            <person name="Young S.K."/>
            <person name="Zeng Q."/>
            <person name="Gargeya S."/>
            <person name="Fitzgerald M."/>
            <person name="Haas B."/>
            <person name="Abouelleil A."/>
            <person name="Allen A.W."/>
            <person name="Alvarado L."/>
            <person name="Arachchi H.M."/>
            <person name="Berlin A.M."/>
            <person name="Chapman S.B."/>
            <person name="Gainer-Dewar J."/>
            <person name="Goldberg J."/>
            <person name="Griggs A."/>
            <person name="Gujja S."/>
            <person name="Hansen M."/>
            <person name="Howarth C."/>
            <person name="Imamovic A."/>
            <person name="Ireland A."/>
            <person name="Larimer J."/>
            <person name="McCowan C."/>
            <person name="Murphy C."/>
            <person name="Pearson M."/>
            <person name="Poon T.W."/>
            <person name="Priest M."/>
            <person name="Roberts A."/>
            <person name="Saif S."/>
            <person name="Shea T."/>
            <person name="Sisk P."/>
            <person name="Sykes S."/>
            <person name="Wortman J."/>
            <person name="Nusbaum C."/>
            <person name="Birren B."/>
        </authorList>
    </citation>
    <scope>NUCLEOTIDE SEQUENCE [LARGE SCALE GENOMIC DNA]</scope>
    <source>
        <strain evidence="7 8">CBS 119918</strain>
    </source>
</reference>
<evidence type="ECO:0000256" key="3">
    <source>
        <dbReference type="ARBA" id="ARBA00022833"/>
    </source>
</evidence>
<feature type="domain" description="PHD-type" evidence="6">
    <location>
        <begin position="487"/>
        <end position="537"/>
    </location>
</feature>
<dbReference type="InterPro" id="IPR013083">
    <property type="entry name" value="Znf_RING/FYVE/PHD"/>
</dbReference>
<dbReference type="GO" id="GO:0008270">
    <property type="term" value="F:zinc ion binding"/>
    <property type="evidence" value="ECO:0007669"/>
    <property type="project" value="UniProtKB-KW"/>
</dbReference>
<evidence type="ECO:0000256" key="2">
    <source>
        <dbReference type="ARBA" id="ARBA00022771"/>
    </source>
</evidence>
<accession>A0A072PB24</accession>
<organism evidence="7 8">
    <name type="scientific">Exophiala aquamarina CBS 119918</name>
    <dbReference type="NCBI Taxonomy" id="1182545"/>
    <lineage>
        <taxon>Eukaryota</taxon>
        <taxon>Fungi</taxon>
        <taxon>Dikarya</taxon>
        <taxon>Ascomycota</taxon>
        <taxon>Pezizomycotina</taxon>
        <taxon>Eurotiomycetes</taxon>
        <taxon>Chaetothyriomycetidae</taxon>
        <taxon>Chaetothyriales</taxon>
        <taxon>Herpotrichiellaceae</taxon>
        <taxon>Exophiala</taxon>
    </lineage>
</organism>
<dbReference type="STRING" id="1182545.A0A072PB24"/>
<feature type="region of interest" description="Disordered" evidence="5">
    <location>
        <begin position="338"/>
        <end position="418"/>
    </location>
</feature>
<keyword evidence="8" id="KW-1185">Reference proteome</keyword>
<dbReference type="InterPro" id="IPR011011">
    <property type="entry name" value="Znf_FYVE_PHD"/>
</dbReference>
<keyword evidence="1" id="KW-0479">Metal-binding</keyword>
<dbReference type="Proteomes" id="UP000027920">
    <property type="component" value="Unassembled WGS sequence"/>
</dbReference>
<keyword evidence="2 4" id="KW-0863">Zinc-finger</keyword>
<feature type="region of interest" description="Disordered" evidence="5">
    <location>
        <begin position="540"/>
        <end position="582"/>
    </location>
</feature>
<comment type="caution">
    <text evidence="7">The sequence shown here is derived from an EMBL/GenBank/DDBJ whole genome shotgun (WGS) entry which is preliminary data.</text>
</comment>
<proteinExistence type="predicted"/>
<feature type="compositionally biased region" description="Acidic residues" evidence="5">
    <location>
        <begin position="405"/>
        <end position="415"/>
    </location>
</feature>
<feature type="region of interest" description="Disordered" evidence="5">
    <location>
        <begin position="208"/>
        <end position="268"/>
    </location>
</feature>
<dbReference type="InterPro" id="IPR001965">
    <property type="entry name" value="Znf_PHD"/>
</dbReference>
<dbReference type="SUPFAM" id="SSF57903">
    <property type="entry name" value="FYVE/PHD zinc finger"/>
    <property type="match status" value="1"/>
</dbReference>
<dbReference type="Pfam" id="PF20826">
    <property type="entry name" value="PHD_5"/>
    <property type="match status" value="1"/>
</dbReference>
<dbReference type="EMBL" id="AMGV01000005">
    <property type="protein sequence ID" value="KEF56972.1"/>
    <property type="molecule type" value="Genomic_DNA"/>
</dbReference>
<evidence type="ECO:0000256" key="5">
    <source>
        <dbReference type="SAM" id="MobiDB-lite"/>
    </source>
</evidence>
<dbReference type="InterPro" id="IPR019787">
    <property type="entry name" value="Znf_PHD-finger"/>
</dbReference>
<dbReference type="PROSITE" id="PS01359">
    <property type="entry name" value="ZF_PHD_1"/>
    <property type="match status" value="1"/>
</dbReference>
<sequence>MGPPETPSRFMHQSPNLFPSLQFSPDLYAHQFNSGPATAPIYPQQRLFWDSTSMPFEQPTLPQQYQDPFQMSPVGINTSFASPSTVVPQYSHQDMFPDEQQPYDLPNMPRSMSFTQPDPNIFLTPFTTSPRIPPPPMENPSMFLSSPARRFGPADHTFVKFGHPPAPDRPAYAHQIEESRREQEMKRVRRMEVKQPSITRSVMEALKRPVSPAKKDGRPGLKRSLTHTGVRNDRSLKIQTQNGHNSPGPGSFRPGRSPPLKTIADPISRTLTSSRNTNINTKRGSISLSIDENGVAKTILIDHEPDMDLDEALSSGTDSFDESDFQILHSQHNSFAFHNDDLSGPGHSSLNRPFSHSKANSHSTMGSAASTKQSSYQSSQSSYTNIRASDVVSSRRKRPLLGTTLEDDTLMEDETSSGNAQAALRAIIQDRSRSTSAQGDITSHHLHSSPPQAHSQYATFNGSPTTITDPDLATPSTDRDSLGSNMSTRCVCNSSLLDGTVPVIQCDSCSKWLHMGCIGIDSRRVPEVYVCVYCYQSSSGVRHSHSHGRARNGESSSHGQGLRASVLPNTASPLAHKSARRH</sequence>
<evidence type="ECO:0000313" key="7">
    <source>
        <dbReference type="EMBL" id="KEF56972.1"/>
    </source>
</evidence>
<evidence type="ECO:0000256" key="1">
    <source>
        <dbReference type="ARBA" id="ARBA00022723"/>
    </source>
</evidence>
<evidence type="ECO:0000259" key="6">
    <source>
        <dbReference type="PROSITE" id="PS50016"/>
    </source>
</evidence>
<protein>
    <recommendedName>
        <fullName evidence="6">PHD-type domain-containing protein</fullName>
    </recommendedName>
</protein>
<evidence type="ECO:0000256" key="4">
    <source>
        <dbReference type="PROSITE-ProRule" id="PRU00146"/>
    </source>
</evidence>
<dbReference type="AlphaFoldDB" id="A0A072PB24"/>
<gene>
    <name evidence="7" type="ORF">A1O9_07162</name>
</gene>
<feature type="compositionally biased region" description="Low complexity" evidence="5">
    <location>
        <begin position="246"/>
        <end position="259"/>
    </location>
</feature>
<dbReference type="RefSeq" id="XP_013259562.1">
    <property type="nucleotide sequence ID" value="XM_013404108.1"/>
</dbReference>
<name>A0A072PB24_9EURO</name>
<dbReference type="InterPro" id="IPR019786">
    <property type="entry name" value="Zinc_finger_PHD-type_CS"/>
</dbReference>
<feature type="compositionally biased region" description="Low complexity" evidence="5">
    <location>
        <begin position="367"/>
        <end position="384"/>
    </location>
</feature>
<dbReference type="PROSITE" id="PS50016">
    <property type="entry name" value="ZF_PHD_2"/>
    <property type="match status" value="1"/>
</dbReference>
<keyword evidence="3" id="KW-0862">Zinc</keyword>
<dbReference type="SMART" id="SM00249">
    <property type="entry name" value="PHD"/>
    <property type="match status" value="1"/>
</dbReference>
<feature type="compositionally biased region" description="Polar residues" evidence="5">
    <location>
        <begin position="346"/>
        <end position="366"/>
    </location>
</feature>
<dbReference type="OrthoDB" id="436852at2759"/>
<dbReference type="HOGENOM" id="CLU_020023_1_0_1"/>
<evidence type="ECO:0000313" key="8">
    <source>
        <dbReference type="Proteomes" id="UP000027920"/>
    </source>
</evidence>